<dbReference type="InterPro" id="IPR000873">
    <property type="entry name" value="AMP-dep_synth/lig_dom"/>
</dbReference>
<dbReference type="CDD" id="cd05936">
    <property type="entry name" value="FC-FACS_FadD_like"/>
    <property type="match status" value="1"/>
</dbReference>
<dbReference type="InterPro" id="IPR050237">
    <property type="entry name" value="ATP-dep_AMP-bd_enzyme"/>
</dbReference>
<dbReference type="PROSITE" id="PS00455">
    <property type="entry name" value="AMP_BINDING"/>
    <property type="match status" value="1"/>
</dbReference>
<dbReference type="InterPro" id="IPR025110">
    <property type="entry name" value="AMP-bd_C"/>
</dbReference>
<keyword evidence="4" id="KW-0436">Ligase</keyword>
<dbReference type="Pfam" id="PF00501">
    <property type="entry name" value="AMP-binding"/>
    <property type="match status" value="1"/>
</dbReference>
<dbReference type="EMBL" id="JAGSPA010000001">
    <property type="protein sequence ID" value="MBV7256084.1"/>
    <property type="molecule type" value="Genomic_DNA"/>
</dbReference>
<feature type="region of interest" description="Disordered" evidence="1">
    <location>
        <begin position="1"/>
        <end position="27"/>
    </location>
</feature>
<sequence>MSSESVADDADSPAGGPSAPGSRQVGWNSRYDHPVDWSHRFEARSVPDMLLQTATRYPGRTFIHFEGRNFTYGEIADRASEAAEGFRRLGVERGVNVGLFLPNCPHYVVAYYGIMMAGGTVVNFSPLYTADELAFQAEDAHVDTMVCLDLEQLFPAIAEVQARGILKTLIVGNIAEVLPPLKSLAYRLFRRGDRARIGYGRTRLRYDSLFRNGKISRPAAIAVSEDIALIQYTGGTTGRPKGALLTHANLSINAAQVHAVDPEPGNLDRILGALPLFHVFANTCVLNRSVLAGDEVILIPKFDLDTVLKLIPAMQITTLPGVPTMYRAMLDHPDIANYDLTSLRICISGGAPMPAELRSAFVKKTGAAIAEGYGLTESSGVVSVNPYLTGGKPGSIGHPLPGTQIIIADREDPHHILPQGEHGEITVRGPQIMRGYWGRPEKNEDTFVDGRLRTGDVGYLDADGYGFIVDRMKDLILVGGFNVYPSTLEAELYRHEAVKEAIVIGIDDKRLGQRPKAFVVLEEGAEVSEAVLLSYLNEHVGKHERAAALEIRAELPKTMIGKLSRKELVDEERAKSASCC</sequence>
<reference evidence="4 5" key="1">
    <citation type="submission" date="2021-04" db="EMBL/GenBank/DDBJ databases">
        <authorList>
            <person name="Pira H."/>
            <person name="Risdian C."/>
            <person name="Wink J."/>
        </authorList>
    </citation>
    <scope>NUCLEOTIDE SEQUENCE [LARGE SCALE GENOMIC DNA]</scope>
    <source>
        <strain evidence="4 5">WHA3</strain>
    </source>
</reference>
<gene>
    <name evidence="4" type="ORF">KCG44_04715</name>
</gene>
<name>A0ABS6SCH4_9SPHN</name>
<dbReference type="RefSeq" id="WP_218444526.1">
    <property type="nucleotide sequence ID" value="NZ_JAGSPA010000001.1"/>
</dbReference>
<feature type="domain" description="AMP-dependent synthetase/ligase" evidence="2">
    <location>
        <begin position="52"/>
        <end position="437"/>
    </location>
</feature>
<organism evidence="4 5">
    <name type="scientific">Pacificimonas pallii</name>
    <dbReference type="NCBI Taxonomy" id="2827236"/>
    <lineage>
        <taxon>Bacteria</taxon>
        <taxon>Pseudomonadati</taxon>
        <taxon>Pseudomonadota</taxon>
        <taxon>Alphaproteobacteria</taxon>
        <taxon>Sphingomonadales</taxon>
        <taxon>Sphingosinicellaceae</taxon>
        <taxon>Pacificimonas</taxon>
    </lineage>
</organism>
<comment type="caution">
    <text evidence="4">The sequence shown here is derived from an EMBL/GenBank/DDBJ whole genome shotgun (WGS) entry which is preliminary data.</text>
</comment>
<feature type="domain" description="AMP-binding enzyme C-terminal" evidence="3">
    <location>
        <begin position="488"/>
        <end position="562"/>
    </location>
</feature>
<dbReference type="Pfam" id="PF13193">
    <property type="entry name" value="AMP-binding_C"/>
    <property type="match status" value="1"/>
</dbReference>
<evidence type="ECO:0000256" key="1">
    <source>
        <dbReference type="SAM" id="MobiDB-lite"/>
    </source>
</evidence>
<protein>
    <submittedName>
        <fullName evidence="4">Long-chain fatty acid--CoA ligase</fullName>
    </submittedName>
</protein>
<proteinExistence type="predicted"/>
<dbReference type="PANTHER" id="PTHR43767">
    <property type="entry name" value="LONG-CHAIN-FATTY-ACID--COA LIGASE"/>
    <property type="match status" value="1"/>
</dbReference>
<evidence type="ECO:0000259" key="3">
    <source>
        <dbReference type="Pfam" id="PF13193"/>
    </source>
</evidence>
<dbReference type="GO" id="GO:0016874">
    <property type="term" value="F:ligase activity"/>
    <property type="evidence" value="ECO:0007669"/>
    <property type="project" value="UniProtKB-KW"/>
</dbReference>
<keyword evidence="5" id="KW-1185">Reference proteome</keyword>
<dbReference type="PANTHER" id="PTHR43767:SF1">
    <property type="entry name" value="NONRIBOSOMAL PEPTIDE SYNTHASE PES1 (EUROFUNG)-RELATED"/>
    <property type="match status" value="1"/>
</dbReference>
<evidence type="ECO:0000259" key="2">
    <source>
        <dbReference type="Pfam" id="PF00501"/>
    </source>
</evidence>
<evidence type="ECO:0000313" key="4">
    <source>
        <dbReference type="EMBL" id="MBV7256084.1"/>
    </source>
</evidence>
<feature type="compositionally biased region" description="Acidic residues" evidence="1">
    <location>
        <begin position="1"/>
        <end position="11"/>
    </location>
</feature>
<dbReference type="InterPro" id="IPR020845">
    <property type="entry name" value="AMP-binding_CS"/>
</dbReference>
<dbReference type="Proteomes" id="UP000722336">
    <property type="component" value="Unassembled WGS sequence"/>
</dbReference>
<accession>A0ABS6SCH4</accession>
<evidence type="ECO:0000313" key="5">
    <source>
        <dbReference type="Proteomes" id="UP000722336"/>
    </source>
</evidence>